<reference evidence="1" key="1">
    <citation type="submission" date="2018-11" db="EMBL/GenBank/DDBJ databases">
        <authorList>
            <consortium name="Pathogen Informatics"/>
        </authorList>
    </citation>
    <scope>NUCLEOTIDE SEQUENCE</scope>
</reference>
<organism evidence="1 2">
    <name type="scientific">Protopolystoma xenopodis</name>
    <dbReference type="NCBI Taxonomy" id="117903"/>
    <lineage>
        <taxon>Eukaryota</taxon>
        <taxon>Metazoa</taxon>
        <taxon>Spiralia</taxon>
        <taxon>Lophotrochozoa</taxon>
        <taxon>Platyhelminthes</taxon>
        <taxon>Monogenea</taxon>
        <taxon>Polyopisthocotylea</taxon>
        <taxon>Polystomatidea</taxon>
        <taxon>Polystomatidae</taxon>
        <taxon>Protopolystoma</taxon>
    </lineage>
</organism>
<gene>
    <name evidence="1" type="ORF">PXEA_LOCUS14869</name>
</gene>
<accession>A0A3S5BWA0</accession>
<dbReference type="Proteomes" id="UP000784294">
    <property type="component" value="Unassembled WGS sequence"/>
</dbReference>
<dbReference type="AlphaFoldDB" id="A0A3S5BWA0"/>
<sequence>MFAPVFSVAEARIEALISQITQRIRVSSNSPFGWMTFIGTETPEDVVISNAIEARYNPKEVILGEARQSQVHVVHHISR</sequence>
<protein>
    <submittedName>
        <fullName evidence="1">Uncharacterized protein</fullName>
    </submittedName>
</protein>
<dbReference type="EMBL" id="CAAALY010051300">
    <property type="protein sequence ID" value="VEL21429.1"/>
    <property type="molecule type" value="Genomic_DNA"/>
</dbReference>
<keyword evidence="2" id="KW-1185">Reference proteome</keyword>
<comment type="caution">
    <text evidence="1">The sequence shown here is derived from an EMBL/GenBank/DDBJ whole genome shotgun (WGS) entry which is preliminary data.</text>
</comment>
<evidence type="ECO:0000313" key="2">
    <source>
        <dbReference type="Proteomes" id="UP000784294"/>
    </source>
</evidence>
<name>A0A3S5BWA0_9PLAT</name>
<proteinExistence type="predicted"/>
<evidence type="ECO:0000313" key="1">
    <source>
        <dbReference type="EMBL" id="VEL21429.1"/>
    </source>
</evidence>